<sequence>MKTLGRTVNNVLIGRSKASPCFRSFYSGQTKSQSQQNGTLCSKTRLFRFGFGFSVAAAASAGVIGCYKFVEKKKYGEQIGLLFSKPAICDDFHVSDARSNTINSNNRPFGAYTIADAVEVAAPALVNITTRVVGPWGQEGQSSGSGFIIDSNGLVATNAHVVIHSPTVKVTLHDGTVYNAKVHSMDKHTDIALVQITDVLEEPLSTIEFGDSTELRAGEWVIALGSPLGMTNSVTAGIVSSAARQASELGITQRRTDYIQTDAAINQGNSGGPLINLKGEVIGINTMKVAGTGGIGFAIPMETASEVIRQLRQRGKVVRPYIGLRMMPLNPHIIARERAVASNFPAGVTSGLLVTSVTPNSPGAEAGLRSGDIIVSIDDKPVRTVHDLTRKMGYDIGNTHEIKIVRKDGTSATIRVATRGATLS</sequence>
<evidence type="ECO:0000256" key="1">
    <source>
        <dbReference type="ARBA" id="ARBA00010541"/>
    </source>
</evidence>
<evidence type="ECO:0000259" key="5">
    <source>
        <dbReference type="PROSITE" id="PS50106"/>
    </source>
</evidence>
<evidence type="ECO:0000256" key="4">
    <source>
        <dbReference type="SAM" id="Phobius"/>
    </source>
</evidence>
<evidence type="ECO:0000256" key="3">
    <source>
        <dbReference type="ARBA" id="ARBA00022801"/>
    </source>
</evidence>
<keyword evidence="4" id="KW-0472">Membrane</keyword>
<dbReference type="InterPro" id="IPR036034">
    <property type="entry name" value="PDZ_sf"/>
</dbReference>
<dbReference type="InterPro" id="IPR001940">
    <property type="entry name" value="Peptidase_S1C"/>
</dbReference>
<dbReference type="Pfam" id="PF13365">
    <property type="entry name" value="Trypsin_2"/>
    <property type="match status" value="1"/>
</dbReference>
<keyword evidence="4" id="KW-1133">Transmembrane helix</keyword>
<proteinExistence type="inferred from homology"/>
<evidence type="ECO:0000313" key="6">
    <source>
        <dbReference type="EMBL" id="CAE0440405.1"/>
    </source>
</evidence>
<dbReference type="GO" id="GO:0006508">
    <property type="term" value="P:proteolysis"/>
    <property type="evidence" value="ECO:0007669"/>
    <property type="project" value="UniProtKB-KW"/>
</dbReference>
<evidence type="ECO:0000256" key="2">
    <source>
        <dbReference type="ARBA" id="ARBA00022670"/>
    </source>
</evidence>
<feature type="transmembrane region" description="Helical" evidence="4">
    <location>
        <begin position="49"/>
        <end position="70"/>
    </location>
</feature>
<dbReference type="InterPro" id="IPR041489">
    <property type="entry name" value="PDZ_6"/>
</dbReference>
<keyword evidence="3" id="KW-0378">Hydrolase</keyword>
<reference evidence="6" key="1">
    <citation type="submission" date="2021-01" db="EMBL/GenBank/DDBJ databases">
        <authorList>
            <person name="Corre E."/>
            <person name="Pelletier E."/>
            <person name="Niang G."/>
            <person name="Scheremetjew M."/>
            <person name="Finn R."/>
            <person name="Kale V."/>
            <person name="Holt S."/>
            <person name="Cochrane G."/>
            <person name="Meng A."/>
            <person name="Brown T."/>
            <person name="Cohen L."/>
        </authorList>
    </citation>
    <scope>NUCLEOTIDE SEQUENCE</scope>
    <source>
        <strain evidence="6">GSBS06</strain>
    </source>
</reference>
<dbReference type="PANTHER" id="PTHR22939:SF125">
    <property type="entry name" value="PROTEASE DO-LIKE 14-RELATED"/>
    <property type="match status" value="1"/>
</dbReference>
<dbReference type="Pfam" id="PF17820">
    <property type="entry name" value="PDZ_6"/>
    <property type="match status" value="1"/>
</dbReference>
<dbReference type="Gene3D" id="2.30.42.10">
    <property type="match status" value="1"/>
</dbReference>
<protein>
    <recommendedName>
        <fullName evidence="5">PDZ domain-containing protein</fullName>
    </recommendedName>
</protein>
<organism evidence="6">
    <name type="scientific">Aplanochytrium stocchinoi</name>
    <dbReference type="NCBI Taxonomy" id="215587"/>
    <lineage>
        <taxon>Eukaryota</taxon>
        <taxon>Sar</taxon>
        <taxon>Stramenopiles</taxon>
        <taxon>Bigyra</taxon>
        <taxon>Labyrinthulomycetes</taxon>
        <taxon>Thraustochytrida</taxon>
        <taxon>Thraustochytriidae</taxon>
        <taxon>Aplanochytrium</taxon>
    </lineage>
</organism>
<dbReference type="PRINTS" id="PR00834">
    <property type="entry name" value="PROTEASES2C"/>
</dbReference>
<accession>A0A7S3UY71</accession>
<dbReference type="SUPFAM" id="SSF50494">
    <property type="entry name" value="Trypsin-like serine proteases"/>
    <property type="match status" value="1"/>
</dbReference>
<dbReference type="PROSITE" id="PS50106">
    <property type="entry name" value="PDZ"/>
    <property type="match status" value="1"/>
</dbReference>
<dbReference type="InterPro" id="IPR009003">
    <property type="entry name" value="Peptidase_S1_PA"/>
</dbReference>
<dbReference type="InterPro" id="IPR001478">
    <property type="entry name" value="PDZ"/>
</dbReference>
<dbReference type="Gene3D" id="2.40.10.120">
    <property type="match status" value="1"/>
</dbReference>
<gene>
    <name evidence="6" type="ORF">ASTO00021_LOCUS10539</name>
</gene>
<dbReference type="GO" id="GO:0004252">
    <property type="term" value="F:serine-type endopeptidase activity"/>
    <property type="evidence" value="ECO:0007669"/>
    <property type="project" value="InterPro"/>
</dbReference>
<dbReference type="PANTHER" id="PTHR22939">
    <property type="entry name" value="SERINE PROTEASE FAMILY S1C HTRA-RELATED"/>
    <property type="match status" value="1"/>
</dbReference>
<dbReference type="SUPFAM" id="SSF50156">
    <property type="entry name" value="PDZ domain-like"/>
    <property type="match status" value="1"/>
</dbReference>
<comment type="similarity">
    <text evidence="1">Belongs to the peptidase S1C family.</text>
</comment>
<dbReference type="SMART" id="SM00228">
    <property type="entry name" value="PDZ"/>
    <property type="match status" value="1"/>
</dbReference>
<dbReference type="EMBL" id="HBIN01013937">
    <property type="protein sequence ID" value="CAE0440405.1"/>
    <property type="molecule type" value="Transcribed_RNA"/>
</dbReference>
<keyword evidence="2" id="KW-0645">Protease</keyword>
<name>A0A7S3UY71_9STRA</name>
<feature type="domain" description="PDZ" evidence="5">
    <location>
        <begin position="333"/>
        <end position="389"/>
    </location>
</feature>
<keyword evidence="4" id="KW-0812">Transmembrane</keyword>
<dbReference type="AlphaFoldDB" id="A0A7S3UY71"/>